<protein>
    <submittedName>
        <fullName evidence="1">Uncharacterized protein</fullName>
    </submittedName>
</protein>
<dbReference type="RefSeq" id="WP_129720595.1">
    <property type="nucleotide sequence ID" value="NZ_LR214986.1"/>
</dbReference>
<organism evidence="1 2">
    <name type="scientific">Mycoplasmopsis cynos</name>
    <dbReference type="NCBI Taxonomy" id="171284"/>
    <lineage>
        <taxon>Bacteria</taxon>
        <taxon>Bacillati</taxon>
        <taxon>Mycoplasmatota</taxon>
        <taxon>Mycoplasmoidales</taxon>
        <taxon>Metamycoplasmataceae</taxon>
        <taxon>Mycoplasmopsis</taxon>
    </lineage>
</organism>
<evidence type="ECO:0000313" key="2">
    <source>
        <dbReference type="Proteomes" id="UP000289506"/>
    </source>
</evidence>
<gene>
    <name evidence="1" type="primary">MCYN0370</name>
    <name evidence="1" type="ORF">NCTC10142_00466</name>
</gene>
<dbReference type="Proteomes" id="UP000289506">
    <property type="component" value="Plasmid 13"/>
</dbReference>
<evidence type="ECO:0000313" key="1">
    <source>
        <dbReference type="EMBL" id="VEU64708.1"/>
    </source>
</evidence>
<sequence>MSSIISIDRSNSTHLEAINGIRLKIFKRIISLPLTIEDLKKKLENTNLNKDHLLFKITDAIMDENNSKRRFNLSFASKFCAYASKRILGEVKYPKYDNIVSNNLFLLLQKIYRRKY</sequence>
<geneLocation type="plasmid" evidence="1 2">
    <name>13</name>
</geneLocation>
<dbReference type="AlphaFoldDB" id="A0A449AI66"/>
<proteinExistence type="predicted"/>
<dbReference type="EMBL" id="LR214986">
    <property type="protein sequence ID" value="VEU64708.1"/>
    <property type="molecule type" value="Genomic_DNA"/>
</dbReference>
<keyword evidence="1" id="KW-0614">Plasmid</keyword>
<accession>A0A449AI66</accession>
<name>A0A449AI66_9BACT</name>
<reference evidence="1 2" key="1">
    <citation type="submission" date="2019-01" db="EMBL/GenBank/DDBJ databases">
        <authorList>
            <consortium name="Pathogen Informatics"/>
        </authorList>
    </citation>
    <scope>NUCLEOTIDE SEQUENCE [LARGE SCALE GENOMIC DNA]</scope>
    <source>
        <strain evidence="1 2">NCTC10142</strain>
        <plasmid evidence="2">13</plasmid>
    </source>
</reference>